<dbReference type="AlphaFoldDB" id="A8ZSX7"/>
<reference evidence="2 3" key="1">
    <citation type="submission" date="2007-10" db="EMBL/GenBank/DDBJ databases">
        <title>Complete sequence of Desulfococcus oleovorans Hxd3.</title>
        <authorList>
            <consortium name="US DOE Joint Genome Institute"/>
            <person name="Copeland A."/>
            <person name="Lucas S."/>
            <person name="Lapidus A."/>
            <person name="Barry K."/>
            <person name="Glavina del Rio T."/>
            <person name="Dalin E."/>
            <person name="Tice H."/>
            <person name="Pitluck S."/>
            <person name="Kiss H."/>
            <person name="Brettin T."/>
            <person name="Bruce D."/>
            <person name="Detter J.C."/>
            <person name="Han C."/>
            <person name="Schmutz J."/>
            <person name="Larimer F."/>
            <person name="Land M."/>
            <person name="Hauser L."/>
            <person name="Kyrpides N."/>
            <person name="Kim E."/>
            <person name="Wawrik B."/>
            <person name="Richardson P."/>
        </authorList>
    </citation>
    <scope>NUCLEOTIDE SEQUENCE [LARGE SCALE GENOMIC DNA]</scope>
    <source>
        <strain evidence="3">DSM 6200 / JCM 39069 / Hxd3</strain>
    </source>
</reference>
<evidence type="ECO:0000313" key="3">
    <source>
        <dbReference type="Proteomes" id="UP000008561"/>
    </source>
</evidence>
<dbReference type="eggNOG" id="COG3167">
    <property type="taxonomic scope" value="Bacteria"/>
</dbReference>
<dbReference type="Pfam" id="PF04350">
    <property type="entry name" value="PilO"/>
    <property type="match status" value="1"/>
</dbReference>
<organism evidence="2 3">
    <name type="scientific">Desulfosudis oleivorans (strain DSM 6200 / JCM 39069 / Hxd3)</name>
    <name type="common">Desulfococcus oleovorans</name>
    <dbReference type="NCBI Taxonomy" id="96561"/>
    <lineage>
        <taxon>Bacteria</taxon>
        <taxon>Pseudomonadati</taxon>
        <taxon>Thermodesulfobacteriota</taxon>
        <taxon>Desulfobacteria</taxon>
        <taxon>Desulfobacterales</taxon>
        <taxon>Desulfosudaceae</taxon>
        <taxon>Desulfosudis</taxon>
    </lineage>
</organism>
<dbReference type="PANTHER" id="PTHR39555">
    <property type="entry name" value="FIMBRIAL ASSEMBLY PROTEIN PILO-LIKE PROTEIN-RELATED"/>
    <property type="match status" value="1"/>
</dbReference>
<keyword evidence="1" id="KW-0812">Transmembrane</keyword>
<dbReference type="KEGG" id="dol:Dole_0331"/>
<name>A8ZSX7_DESOH</name>
<keyword evidence="1" id="KW-0472">Membrane</keyword>
<keyword evidence="1" id="KW-1133">Transmembrane helix</keyword>
<dbReference type="GO" id="GO:0043683">
    <property type="term" value="P:type IV pilus assembly"/>
    <property type="evidence" value="ECO:0007669"/>
    <property type="project" value="InterPro"/>
</dbReference>
<dbReference type="InterPro" id="IPR014717">
    <property type="entry name" value="Transl_elong_EF1B/ribsomal_bS6"/>
</dbReference>
<dbReference type="Proteomes" id="UP000008561">
    <property type="component" value="Chromosome"/>
</dbReference>
<proteinExistence type="predicted"/>
<dbReference type="OrthoDB" id="5502253at2"/>
<dbReference type="GO" id="GO:0043107">
    <property type="term" value="P:type IV pilus-dependent motility"/>
    <property type="evidence" value="ECO:0007669"/>
    <property type="project" value="InterPro"/>
</dbReference>
<evidence type="ECO:0000256" key="1">
    <source>
        <dbReference type="SAM" id="Phobius"/>
    </source>
</evidence>
<dbReference type="Gene3D" id="3.30.70.60">
    <property type="match status" value="1"/>
</dbReference>
<dbReference type="HOGENOM" id="CLU_102444_0_0_7"/>
<dbReference type="RefSeq" id="WP_012173760.1">
    <property type="nucleotide sequence ID" value="NC_009943.1"/>
</dbReference>
<feature type="transmembrane region" description="Helical" evidence="1">
    <location>
        <begin position="24"/>
        <end position="47"/>
    </location>
</feature>
<keyword evidence="3" id="KW-1185">Reference proteome</keyword>
<sequence length="211" mass="23848">MKNRFEKYSESMKPVFEAVSSLTMIQRILIVVVVFALLIGSFVFFSYMPKYKDIAKIDKQYETVAKELNVAKQKAAQLGALQEEWAEKEEKFKLVMAALPDKKEIPSLLSEISRAGNSAGLEFTRFVPQQESIRDFYAEIPVAISITGPYHSISLFFEKIAEMSRIVNVRGINISASKNAEDTLSTQCTTVTYRFLSPAEQAKTQPKGKKR</sequence>
<dbReference type="PANTHER" id="PTHR39555:SF1">
    <property type="entry name" value="TYPE IV PILUS INNER MEMBRANE COMPONENT PILO"/>
    <property type="match status" value="1"/>
</dbReference>
<gene>
    <name evidence="2" type="ordered locus">Dole_0331</name>
</gene>
<dbReference type="EMBL" id="CP000859">
    <property type="protein sequence ID" value="ABW66141.1"/>
    <property type="molecule type" value="Genomic_DNA"/>
</dbReference>
<dbReference type="STRING" id="96561.Dole_0331"/>
<evidence type="ECO:0000313" key="2">
    <source>
        <dbReference type="EMBL" id="ABW66141.1"/>
    </source>
</evidence>
<dbReference type="InterPro" id="IPR007445">
    <property type="entry name" value="PilO"/>
</dbReference>
<protein>
    <submittedName>
        <fullName evidence="2">Pilus assembly protein PilO</fullName>
    </submittedName>
</protein>
<accession>A8ZSX7</accession>